<dbReference type="EMBL" id="VSSQ01106718">
    <property type="protein sequence ID" value="MPN46225.1"/>
    <property type="molecule type" value="Genomic_DNA"/>
</dbReference>
<protein>
    <submittedName>
        <fullName evidence="2">Uncharacterized protein</fullName>
    </submittedName>
</protein>
<feature type="compositionally biased region" description="Basic and acidic residues" evidence="1">
    <location>
        <begin position="37"/>
        <end position="55"/>
    </location>
</feature>
<gene>
    <name evidence="2" type="ORF">SDC9_193808</name>
</gene>
<comment type="caution">
    <text evidence="2">The sequence shown here is derived from an EMBL/GenBank/DDBJ whole genome shotgun (WGS) entry which is preliminary data.</text>
</comment>
<evidence type="ECO:0000256" key="1">
    <source>
        <dbReference type="SAM" id="MobiDB-lite"/>
    </source>
</evidence>
<proteinExistence type="predicted"/>
<organism evidence="2">
    <name type="scientific">bioreactor metagenome</name>
    <dbReference type="NCBI Taxonomy" id="1076179"/>
    <lineage>
        <taxon>unclassified sequences</taxon>
        <taxon>metagenomes</taxon>
        <taxon>ecological metagenomes</taxon>
    </lineage>
</organism>
<sequence length="110" mass="11810">MGTQPAPQQYVPGHADNPAGGDKGEKVGVRRGVGKQRQHDQVEADGSQRNRDQEPVLKGAQAFVFRENGLAENESLQRGSVRGEHECEKPTALSVARSAGRAGVSPPDRR</sequence>
<feature type="region of interest" description="Disordered" evidence="1">
    <location>
        <begin position="1"/>
        <end position="110"/>
    </location>
</feature>
<evidence type="ECO:0000313" key="2">
    <source>
        <dbReference type="EMBL" id="MPN46225.1"/>
    </source>
</evidence>
<name>A0A645I4I9_9ZZZZ</name>
<accession>A0A645I4I9</accession>
<dbReference type="AlphaFoldDB" id="A0A645I4I9"/>
<reference evidence="2" key="1">
    <citation type="submission" date="2019-08" db="EMBL/GenBank/DDBJ databases">
        <authorList>
            <person name="Kucharzyk K."/>
            <person name="Murdoch R.W."/>
            <person name="Higgins S."/>
            <person name="Loffler F."/>
        </authorList>
    </citation>
    <scope>NUCLEOTIDE SEQUENCE</scope>
</reference>